<accession>A0A1G6C5C2</accession>
<name>A0A1G6C5C2_EUBOX</name>
<dbReference type="Proteomes" id="UP000199228">
    <property type="component" value="Unassembled WGS sequence"/>
</dbReference>
<organism evidence="1 2">
    <name type="scientific">Eubacterium oxidoreducens</name>
    <dbReference type="NCBI Taxonomy" id="1732"/>
    <lineage>
        <taxon>Bacteria</taxon>
        <taxon>Bacillati</taxon>
        <taxon>Bacillota</taxon>
        <taxon>Clostridia</taxon>
        <taxon>Eubacteriales</taxon>
        <taxon>Eubacteriaceae</taxon>
        <taxon>Eubacterium</taxon>
    </lineage>
</organism>
<gene>
    <name evidence="1" type="ORF">SAMN02910417_02117</name>
</gene>
<reference evidence="1 2" key="1">
    <citation type="submission" date="2016-10" db="EMBL/GenBank/DDBJ databases">
        <authorList>
            <person name="de Groot N.N."/>
        </authorList>
    </citation>
    <scope>NUCLEOTIDE SEQUENCE [LARGE SCALE GENOMIC DNA]</scope>
    <source>
        <strain evidence="1 2">DSM 3217</strain>
    </source>
</reference>
<protein>
    <submittedName>
        <fullName evidence="1">Uncharacterized protein</fullName>
    </submittedName>
</protein>
<proteinExistence type="predicted"/>
<dbReference type="STRING" id="1732.SAMN02910417_02117"/>
<evidence type="ECO:0000313" key="2">
    <source>
        <dbReference type="Proteomes" id="UP000199228"/>
    </source>
</evidence>
<keyword evidence="2" id="KW-1185">Reference proteome</keyword>
<dbReference type="AlphaFoldDB" id="A0A1G6C5C2"/>
<dbReference type="EMBL" id="FMXR01000015">
    <property type="protein sequence ID" value="SDB28095.1"/>
    <property type="molecule type" value="Genomic_DNA"/>
</dbReference>
<sequence length="94" mass="11106">MEKPYLIFKKASFSKESDEEHEKIDFSFEKKGRGCNEFSKSDYLLRKLVLVTFVTNNHHLRNWLSRFAIVMDCLTGDEDVFLLINIFANNRIRG</sequence>
<evidence type="ECO:0000313" key="1">
    <source>
        <dbReference type="EMBL" id="SDB28095.1"/>
    </source>
</evidence>